<protein>
    <submittedName>
        <fullName evidence="9">Cytochrome c peroxidase</fullName>
    </submittedName>
</protein>
<dbReference type="PANTHER" id="PTHR30600:SF10">
    <property type="entry name" value="BLL6722 PROTEIN"/>
    <property type="match status" value="1"/>
</dbReference>
<dbReference type="PANTHER" id="PTHR30600">
    <property type="entry name" value="CYTOCHROME C PEROXIDASE-RELATED"/>
    <property type="match status" value="1"/>
</dbReference>
<accession>A0A1T4RXB7</accession>
<evidence type="ECO:0000256" key="6">
    <source>
        <dbReference type="ARBA" id="ARBA00023004"/>
    </source>
</evidence>
<gene>
    <name evidence="9" type="ORF">SAMN04488128_1021567</name>
</gene>
<evidence type="ECO:0000256" key="1">
    <source>
        <dbReference type="ARBA" id="ARBA00004196"/>
    </source>
</evidence>
<dbReference type="InterPro" id="IPR009056">
    <property type="entry name" value="Cyt_c-like_dom"/>
</dbReference>
<dbReference type="Gene3D" id="1.10.760.10">
    <property type="entry name" value="Cytochrome c-like domain"/>
    <property type="match status" value="2"/>
</dbReference>
<dbReference type="GO" id="GO:0004130">
    <property type="term" value="F:cytochrome-c peroxidase activity"/>
    <property type="evidence" value="ECO:0007669"/>
    <property type="project" value="TreeGrafter"/>
</dbReference>
<organism evidence="9 10">
    <name type="scientific">Chitinophaga eiseniae</name>
    <dbReference type="NCBI Taxonomy" id="634771"/>
    <lineage>
        <taxon>Bacteria</taxon>
        <taxon>Pseudomonadati</taxon>
        <taxon>Bacteroidota</taxon>
        <taxon>Chitinophagia</taxon>
        <taxon>Chitinophagales</taxon>
        <taxon>Chitinophagaceae</taxon>
        <taxon>Chitinophaga</taxon>
    </lineage>
</organism>
<evidence type="ECO:0000256" key="4">
    <source>
        <dbReference type="ARBA" id="ARBA00022729"/>
    </source>
</evidence>
<dbReference type="Pfam" id="PF03150">
    <property type="entry name" value="CCP_MauG"/>
    <property type="match status" value="1"/>
</dbReference>
<dbReference type="STRING" id="634771.SAMN04488128_1021567"/>
<dbReference type="Proteomes" id="UP000190367">
    <property type="component" value="Unassembled WGS sequence"/>
</dbReference>
<dbReference type="AlphaFoldDB" id="A0A1T4RXB7"/>
<evidence type="ECO:0000256" key="5">
    <source>
        <dbReference type="ARBA" id="ARBA00023002"/>
    </source>
</evidence>
<proteinExistence type="predicted"/>
<dbReference type="GO" id="GO:0020037">
    <property type="term" value="F:heme binding"/>
    <property type="evidence" value="ECO:0007669"/>
    <property type="project" value="InterPro"/>
</dbReference>
<evidence type="ECO:0000259" key="8">
    <source>
        <dbReference type="PROSITE" id="PS51007"/>
    </source>
</evidence>
<keyword evidence="3 7" id="KW-0479">Metal-binding</keyword>
<keyword evidence="6 7" id="KW-0408">Iron</keyword>
<dbReference type="PROSITE" id="PS51007">
    <property type="entry name" value="CYTC"/>
    <property type="match status" value="1"/>
</dbReference>
<dbReference type="EMBL" id="FUWZ01000002">
    <property type="protein sequence ID" value="SKA20506.1"/>
    <property type="molecule type" value="Genomic_DNA"/>
</dbReference>
<evidence type="ECO:0000313" key="10">
    <source>
        <dbReference type="Proteomes" id="UP000190367"/>
    </source>
</evidence>
<reference evidence="10" key="1">
    <citation type="submission" date="2017-02" db="EMBL/GenBank/DDBJ databases">
        <authorList>
            <person name="Varghese N."/>
            <person name="Submissions S."/>
        </authorList>
    </citation>
    <scope>NUCLEOTIDE SEQUENCE [LARGE SCALE GENOMIC DNA]</scope>
    <source>
        <strain evidence="10">DSM 22224</strain>
    </source>
</reference>
<keyword evidence="4" id="KW-0732">Signal</keyword>
<evidence type="ECO:0000256" key="3">
    <source>
        <dbReference type="ARBA" id="ARBA00022723"/>
    </source>
</evidence>
<dbReference type="SUPFAM" id="SSF46626">
    <property type="entry name" value="Cytochrome c"/>
    <property type="match status" value="2"/>
</dbReference>
<dbReference type="GO" id="GO:0046872">
    <property type="term" value="F:metal ion binding"/>
    <property type="evidence" value="ECO:0007669"/>
    <property type="project" value="UniProtKB-KW"/>
</dbReference>
<feature type="domain" description="Cytochrome c" evidence="8">
    <location>
        <begin position="309"/>
        <end position="478"/>
    </location>
</feature>
<sequence>MIKAKTTSILAFFIGVAVLISYWSCGKRAAVVHNTEVMRQYMHMLDSTAMYATKLENSMKNGAGPGQLQDDFKKARLYYKQIEYLVEYVSPDIAKLLNGPATAEIETEDKITVVQPRGFQVIESIIFDHDAPADKDSLLQIISDVRQSLQIHKARMAELAVSDTLILKSVRLELFRLSALGISAYDAELSGNSAAECRSVLKSVLNVANEYSGSHGGRKEPGWEKMLHALQGGIAYLDGIKSDSLFNRAFFLTEYVIPVSEQWYDTALRGTGLDDGPSAISPTARTLFDKDAIDIRAFIADRREWPDSNKILLGKRLFYDPVLSGNKTRSCASCHNPQMAFTDGVDKSTAIDGKRKVSRNAPTLLNAGYQPALFYDARVTYMEDQITEVLQNPDEMHSSSGQALTRLSADEKYREMFGRAYPEDDNPITTFHLQNVIASYVRSLNTMNSPVDDYLRGNRKKLNSDEINGLNLYLGKARCASCHFLPLFNGALPPDFTSAEAEVIGVTVTPGSNLIDPDKGMYNRLPVPEALYSFKVPTLRNIGLTAPYMHNGKFRTLEEVIDFYDAGGGWGRGVKLPNQTLPAKRLNLSAGEKTQLIAFLQRLTDTTIRNNLMY</sequence>
<evidence type="ECO:0000256" key="7">
    <source>
        <dbReference type="PROSITE-ProRule" id="PRU00433"/>
    </source>
</evidence>
<dbReference type="InterPro" id="IPR051395">
    <property type="entry name" value="Cytochrome_c_Peroxidase/MauG"/>
</dbReference>
<evidence type="ECO:0000256" key="2">
    <source>
        <dbReference type="ARBA" id="ARBA00022617"/>
    </source>
</evidence>
<name>A0A1T4RXB7_9BACT</name>
<dbReference type="InterPro" id="IPR038352">
    <property type="entry name" value="Imelysin_sf"/>
</dbReference>
<keyword evidence="9" id="KW-0575">Peroxidase</keyword>
<keyword evidence="10" id="KW-1185">Reference proteome</keyword>
<dbReference type="GO" id="GO:0009055">
    <property type="term" value="F:electron transfer activity"/>
    <property type="evidence" value="ECO:0007669"/>
    <property type="project" value="InterPro"/>
</dbReference>
<dbReference type="InterPro" id="IPR004852">
    <property type="entry name" value="Di-haem_cyt_c_peroxidsae"/>
</dbReference>
<dbReference type="InterPro" id="IPR036909">
    <property type="entry name" value="Cyt_c-like_dom_sf"/>
</dbReference>
<keyword evidence="2 7" id="KW-0349">Heme</keyword>
<comment type="subcellular location">
    <subcellularLocation>
        <location evidence="1">Cell envelope</location>
    </subcellularLocation>
</comment>
<keyword evidence="5" id="KW-0560">Oxidoreductase</keyword>
<dbReference type="Gene3D" id="1.20.1420.20">
    <property type="entry name" value="M75 peptidase, HXXE motif"/>
    <property type="match status" value="1"/>
</dbReference>
<dbReference type="GO" id="GO:0030313">
    <property type="term" value="C:cell envelope"/>
    <property type="evidence" value="ECO:0007669"/>
    <property type="project" value="UniProtKB-SubCell"/>
</dbReference>
<evidence type="ECO:0000313" key="9">
    <source>
        <dbReference type="EMBL" id="SKA20506.1"/>
    </source>
</evidence>